<dbReference type="EMBL" id="JAATWM020000004">
    <property type="protein sequence ID" value="KAF9880920.1"/>
    <property type="molecule type" value="Genomic_DNA"/>
</dbReference>
<dbReference type="GeneID" id="62157755"/>
<protein>
    <recommendedName>
        <fullName evidence="3">Telomere length regulation/capping, TEN1</fullName>
    </recommendedName>
</protein>
<dbReference type="GO" id="GO:0043047">
    <property type="term" value="F:single-stranded telomeric DNA binding"/>
    <property type="evidence" value="ECO:0007669"/>
    <property type="project" value="InterPro"/>
</dbReference>
<sequence>MSRGPLPTQLCLLSDLLSKSPGAKVRFLGCVTSYSTVSAVLTLKHDFPQGSNVTALVDVSLLLETLKSAETSIGEWVNVIGYVTPAPSGTRTRGTSRNPQNVAIQALLLYSAGPLNVQRYETNFGAD</sequence>
<evidence type="ECO:0000313" key="2">
    <source>
        <dbReference type="Proteomes" id="UP000781932"/>
    </source>
</evidence>
<comment type="caution">
    <text evidence="1">The sequence shown here is derived from an EMBL/GenBank/DDBJ whole genome shotgun (WGS) entry which is preliminary data.</text>
</comment>
<dbReference type="Proteomes" id="UP000781932">
    <property type="component" value="Unassembled WGS sequence"/>
</dbReference>
<dbReference type="GO" id="GO:1990879">
    <property type="term" value="C:CST complex"/>
    <property type="evidence" value="ECO:0007669"/>
    <property type="project" value="InterPro"/>
</dbReference>
<dbReference type="OrthoDB" id="5275361at2759"/>
<keyword evidence="2" id="KW-1185">Reference proteome</keyword>
<dbReference type="Gene3D" id="2.40.50.140">
    <property type="entry name" value="Nucleic acid-binding proteins"/>
    <property type="match status" value="1"/>
</dbReference>
<dbReference type="RefSeq" id="XP_038750381.1">
    <property type="nucleotide sequence ID" value="XM_038884681.1"/>
</dbReference>
<dbReference type="AlphaFoldDB" id="A0A9P6LPI4"/>
<evidence type="ECO:0008006" key="3">
    <source>
        <dbReference type="Google" id="ProtNLM"/>
    </source>
</evidence>
<dbReference type="Pfam" id="PF12658">
    <property type="entry name" value="Ten1"/>
    <property type="match status" value="1"/>
</dbReference>
<organism evidence="1 2">
    <name type="scientific">Colletotrichum karsti</name>
    <dbReference type="NCBI Taxonomy" id="1095194"/>
    <lineage>
        <taxon>Eukaryota</taxon>
        <taxon>Fungi</taxon>
        <taxon>Dikarya</taxon>
        <taxon>Ascomycota</taxon>
        <taxon>Pezizomycotina</taxon>
        <taxon>Sordariomycetes</taxon>
        <taxon>Hypocreomycetidae</taxon>
        <taxon>Glomerellales</taxon>
        <taxon>Glomerellaceae</taxon>
        <taxon>Colletotrichum</taxon>
        <taxon>Colletotrichum boninense species complex</taxon>
    </lineage>
</organism>
<reference evidence="1" key="1">
    <citation type="submission" date="2020-03" db="EMBL/GenBank/DDBJ databases">
        <authorList>
            <person name="He L."/>
        </authorList>
    </citation>
    <scope>NUCLEOTIDE SEQUENCE</scope>
    <source>
        <strain evidence="1">CkLH20</strain>
    </source>
</reference>
<dbReference type="GO" id="GO:0016233">
    <property type="term" value="P:telomere capping"/>
    <property type="evidence" value="ECO:0007669"/>
    <property type="project" value="InterPro"/>
</dbReference>
<dbReference type="InterPro" id="IPR012340">
    <property type="entry name" value="NA-bd_OB-fold"/>
</dbReference>
<reference evidence="1" key="2">
    <citation type="submission" date="2020-11" db="EMBL/GenBank/DDBJ databases">
        <title>Whole genome sequencing of Colletotrichum sp.</title>
        <authorList>
            <person name="Li H."/>
        </authorList>
    </citation>
    <scope>NUCLEOTIDE SEQUENCE</scope>
    <source>
        <strain evidence="1">CkLH20</strain>
    </source>
</reference>
<proteinExistence type="predicted"/>
<accession>A0A9P6LPI4</accession>
<name>A0A9P6LPI4_9PEZI</name>
<dbReference type="InterPro" id="IPR024222">
    <property type="entry name" value="Ten1_fungal"/>
</dbReference>
<evidence type="ECO:0000313" key="1">
    <source>
        <dbReference type="EMBL" id="KAF9880920.1"/>
    </source>
</evidence>
<gene>
    <name evidence="1" type="ORF">CkaCkLH20_01962</name>
</gene>